<dbReference type="RefSeq" id="WP_378071044.1">
    <property type="nucleotide sequence ID" value="NZ_JBHSBL010000024.1"/>
</dbReference>
<dbReference type="Gene3D" id="3.30.530.20">
    <property type="match status" value="1"/>
</dbReference>
<keyword evidence="2" id="KW-1185">Reference proteome</keyword>
<reference evidence="2" key="1">
    <citation type="journal article" date="2019" name="Int. J. Syst. Evol. Microbiol.">
        <title>The Global Catalogue of Microorganisms (GCM) 10K type strain sequencing project: providing services to taxonomists for standard genome sequencing and annotation.</title>
        <authorList>
            <consortium name="The Broad Institute Genomics Platform"/>
            <consortium name="The Broad Institute Genome Sequencing Center for Infectious Disease"/>
            <person name="Wu L."/>
            <person name="Ma J."/>
        </authorList>
    </citation>
    <scope>NUCLEOTIDE SEQUENCE [LARGE SCALE GENOMIC DNA]</scope>
    <source>
        <strain evidence="2">TBRC 5832</strain>
    </source>
</reference>
<name>A0ABV8J2E2_9ACTN</name>
<dbReference type="InterPro" id="IPR019587">
    <property type="entry name" value="Polyketide_cyclase/dehydratase"/>
</dbReference>
<dbReference type="Pfam" id="PF10604">
    <property type="entry name" value="Polyketide_cyc2"/>
    <property type="match status" value="1"/>
</dbReference>
<evidence type="ECO:0000313" key="1">
    <source>
        <dbReference type="EMBL" id="MFC4070156.1"/>
    </source>
</evidence>
<evidence type="ECO:0000313" key="2">
    <source>
        <dbReference type="Proteomes" id="UP001595867"/>
    </source>
</evidence>
<accession>A0ABV8J2E2</accession>
<proteinExistence type="predicted"/>
<protein>
    <submittedName>
        <fullName evidence="1">SRPBCC family protein</fullName>
    </submittedName>
</protein>
<dbReference type="SUPFAM" id="SSF55961">
    <property type="entry name" value="Bet v1-like"/>
    <property type="match status" value="1"/>
</dbReference>
<dbReference type="InterPro" id="IPR023393">
    <property type="entry name" value="START-like_dom_sf"/>
</dbReference>
<organism evidence="1 2">
    <name type="scientific">Actinoplanes subglobosus</name>
    <dbReference type="NCBI Taxonomy" id="1547892"/>
    <lineage>
        <taxon>Bacteria</taxon>
        <taxon>Bacillati</taxon>
        <taxon>Actinomycetota</taxon>
        <taxon>Actinomycetes</taxon>
        <taxon>Micromonosporales</taxon>
        <taxon>Micromonosporaceae</taxon>
        <taxon>Actinoplanes</taxon>
    </lineage>
</organism>
<comment type="caution">
    <text evidence="1">The sequence shown here is derived from an EMBL/GenBank/DDBJ whole genome shotgun (WGS) entry which is preliminary data.</text>
</comment>
<gene>
    <name evidence="1" type="ORF">ACFO0C_34945</name>
</gene>
<dbReference type="Proteomes" id="UP001595867">
    <property type="component" value="Unassembled WGS sequence"/>
</dbReference>
<sequence length="155" mass="16903">MSRFSVSRDVRASATDTWATLVDWPRHGRWVPLTVLRVQSERPDGVGARFVARTGVGPLAFDDPMSVVTWEPPGGDDPGDRPGRCEITKHGRVVHGTAAFTVTPLPGRRCRVVWIEDVTVSPRRLARLTGPLVSLIGRAGFAATLRGLARDVERG</sequence>
<dbReference type="EMBL" id="JBHSBL010000024">
    <property type="protein sequence ID" value="MFC4070156.1"/>
    <property type="molecule type" value="Genomic_DNA"/>
</dbReference>